<evidence type="ECO:0000313" key="3">
    <source>
        <dbReference type="Proteomes" id="UP000326198"/>
    </source>
</evidence>
<feature type="signal peptide" evidence="1">
    <location>
        <begin position="1"/>
        <end position="19"/>
    </location>
</feature>
<keyword evidence="1" id="KW-0732">Signal</keyword>
<accession>A0A5N7AS97</accession>
<gene>
    <name evidence="2" type="ORF">BDV26DRAFT_297600</name>
</gene>
<feature type="chain" id="PRO_5025038558" evidence="1">
    <location>
        <begin position="20"/>
        <end position="118"/>
    </location>
</feature>
<dbReference type="EMBL" id="ML736344">
    <property type="protein sequence ID" value="KAE8372727.1"/>
    <property type="molecule type" value="Genomic_DNA"/>
</dbReference>
<evidence type="ECO:0000256" key="1">
    <source>
        <dbReference type="SAM" id="SignalP"/>
    </source>
</evidence>
<evidence type="ECO:0000313" key="2">
    <source>
        <dbReference type="EMBL" id="KAE8372727.1"/>
    </source>
</evidence>
<dbReference type="Proteomes" id="UP000326198">
    <property type="component" value="Unassembled WGS sequence"/>
</dbReference>
<name>A0A5N7AS97_9EURO</name>
<keyword evidence="3" id="KW-1185">Reference proteome</keyword>
<reference evidence="2 3" key="1">
    <citation type="submission" date="2019-04" db="EMBL/GenBank/DDBJ databases">
        <title>Friends and foes A comparative genomics studyof 23 Aspergillus species from section Flavi.</title>
        <authorList>
            <consortium name="DOE Joint Genome Institute"/>
            <person name="Kjaerbolling I."/>
            <person name="Vesth T."/>
            <person name="Frisvad J.C."/>
            <person name="Nybo J.L."/>
            <person name="Theobald S."/>
            <person name="Kildgaard S."/>
            <person name="Isbrandt T."/>
            <person name="Kuo A."/>
            <person name="Sato A."/>
            <person name="Lyhne E.K."/>
            <person name="Kogle M.E."/>
            <person name="Wiebenga A."/>
            <person name="Kun R.S."/>
            <person name="Lubbers R.J."/>
            <person name="Makela M.R."/>
            <person name="Barry K."/>
            <person name="Chovatia M."/>
            <person name="Clum A."/>
            <person name="Daum C."/>
            <person name="Haridas S."/>
            <person name="He G."/>
            <person name="LaButti K."/>
            <person name="Lipzen A."/>
            <person name="Mondo S."/>
            <person name="Riley R."/>
            <person name="Salamov A."/>
            <person name="Simmons B.A."/>
            <person name="Magnuson J.K."/>
            <person name="Henrissat B."/>
            <person name="Mortensen U.H."/>
            <person name="Larsen T.O."/>
            <person name="Devries R.P."/>
            <person name="Grigoriev I.V."/>
            <person name="Machida M."/>
            <person name="Baker S.E."/>
            <person name="Andersen M.R."/>
        </authorList>
    </citation>
    <scope>NUCLEOTIDE SEQUENCE [LARGE SCALE GENOMIC DNA]</scope>
    <source>
        <strain evidence="2 3">IBT 29228</strain>
    </source>
</reference>
<dbReference type="OrthoDB" id="4691160at2759"/>
<organism evidence="2 3">
    <name type="scientific">Aspergillus bertholletiae</name>
    <dbReference type="NCBI Taxonomy" id="1226010"/>
    <lineage>
        <taxon>Eukaryota</taxon>
        <taxon>Fungi</taxon>
        <taxon>Dikarya</taxon>
        <taxon>Ascomycota</taxon>
        <taxon>Pezizomycotina</taxon>
        <taxon>Eurotiomycetes</taxon>
        <taxon>Eurotiomycetidae</taxon>
        <taxon>Eurotiales</taxon>
        <taxon>Aspergillaceae</taxon>
        <taxon>Aspergillus</taxon>
        <taxon>Aspergillus subgen. Circumdati</taxon>
    </lineage>
</organism>
<protein>
    <submittedName>
        <fullName evidence="2">Uncharacterized protein</fullName>
    </submittedName>
</protein>
<proteinExistence type="predicted"/>
<sequence>MLFKTLLASVIALGMGVSAAPAPSADPRYVQLRVFGESGCSALNEGELGVYGDHLNKCQTFKGITIKSVSYEYKYFDDCIVTIYEDDACELNPHDIEVKTCLTGNKEYSSYKVQCTPA</sequence>
<dbReference type="AlphaFoldDB" id="A0A5N7AS97"/>